<reference evidence="2" key="1">
    <citation type="submission" date="2017-10" db="EMBL/GenBank/DDBJ databases">
        <title>Rapid genome shrinkage in a self-fertile nematode reveals novel sperm competition proteins.</title>
        <authorList>
            <person name="Yin D."/>
            <person name="Schwarz E.M."/>
            <person name="Thomas C.G."/>
            <person name="Felde R.L."/>
            <person name="Korf I.F."/>
            <person name="Cutter A.D."/>
            <person name="Schartner C.M."/>
            <person name="Ralston E.J."/>
            <person name="Meyer B.J."/>
            <person name="Haag E.S."/>
        </authorList>
    </citation>
    <scope>NUCLEOTIDE SEQUENCE [LARGE SCALE GENOMIC DNA]</scope>
    <source>
        <strain evidence="2">JU1422</strain>
    </source>
</reference>
<evidence type="ECO:0000313" key="2">
    <source>
        <dbReference type="Proteomes" id="UP000230233"/>
    </source>
</evidence>
<keyword evidence="2" id="KW-1185">Reference proteome</keyword>
<accession>A0A2G5SB34</accession>
<dbReference type="STRING" id="1611254.A0A2G5SB34"/>
<gene>
    <name evidence="1" type="ORF">B9Z55_028588</name>
</gene>
<organism evidence="1 2">
    <name type="scientific">Caenorhabditis nigoni</name>
    <dbReference type="NCBI Taxonomy" id="1611254"/>
    <lineage>
        <taxon>Eukaryota</taxon>
        <taxon>Metazoa</taxon>
        <taxon>Ecdysozoa</taxon>
        <taxon>Nematoda</taxon>
        <taxon>Chromadorea</taxon>
        <taxon>Rhabditida</taxon>
        <taxon>Rhabditina</taxon>
        <taxon>Rhabditomorpha</taxon>
        <taxon>Rhabditoidea</taxon>
        <taxon>Rhabditidae</taxon>
        <taxon>Peloderinae</taxon>
        <taxon>Caenorhabditis</taxon>
    </lineage>
</organism>
<proteinExistence type="predicted"/>
<dbReference type="AlphaFoldDB" id="A0A2G5SB34"/>
<dbReference type="EMBL" id="PDUG01000026">
    <property type="protein sequence ID" value="PIC12250.1"/>
    <property type="molecule type" value="Genomic_DNA"/>
</dbReference>
<comment type="caution">
    <text evidence="1">The sequence shown here is derived from an EMBL/GenBank/DDBJ whole genome shotgun (WGS) entry which is preliminary data.</text>
</comment>
<name>A0A2G5SB34_9PELO</name>
<evidence type="ECO:0000313" key="1">
    <source>
        <dbReference type="EMBL" id="PIC12250.1"/>
    </source>
</evidence>
<protein>
    <submittedName>
        <fullName evidence="1">Uncharacterized protein</fullName>
    </submittedName>
</protein>
<dbReference type="Proteomes" id="UP000230233">
    <property type="component" value="Unassembled WGS sequence"/>
</dbReference>
<sequence length="225" mass="25415">MAASNSSLVNHDVLVFPTKEEIEFFNKYAEIVDGADLIRTTSETLVMGPKKLVFKNIQDLPKTATLDKNIGRLFDIFIRKMIQTAGGDLENTCYWLNLRHLDGTDGYWIRHKTYKTANGHKLIKLIGKNKHNENSEIQKVGLDQTMILSMRIFKKDELHRTLATKVFYGTPSALRCDQRRSMHGDIIRKEMDETNKILSAVGLDSLMESGIDGSYGNISASGVFT</sequence>